<feature type="transmembrane region" description="Helical" evidence="5">
    <location>
        <begin position="262"/>
        <end position="282"/>
    </location>
</feature>
<organism evidence="6 7">
    <name type="scientific">Mycobacterium saskatchewanense</name>
    <dbReference type="NCBI Taxonomy" id="220927"/>
    <lineage>
        <taxon>Bacteria</taxon>
        <taxon>Bacillati</taxon>
        <taxon>Actinomycetota</taxon>
        <taxon>Actinomycetes</taxon>
        <taxon>Mycobacteriales</taxon>
        <taxon>Mycobacteriaceae</taxon>
        <taxon>Mycobacterium</taxon>
        <taxon>Mycobacterium simiae complex</taxon>
    </lineage>
</organism>
<feature type="transmembrane region" description="Helical" evidence="5">
    <location>
        <begin position="43"/>
        <end position="76"/>
    </location>
</feature>
<evidence type="ECO:0008006" key="8">
    <source>
        <dbReference type="Google" id="ProtNLM"/>
    </source>
</evidence>
<keyword evidence="2 5" id="KW-0812">Transmembrane</keyword>
<evidence type="ECO:0000256" key="1">
    <source>
        <dbReference type="ARBA" id="ARBA00004141"/>
    </source>
</evidence>
<feature type="transmembrane region" description="Helical" evidence="5">
    <location>
        <begin position="88"/>
        <end position="105"/>
    </location>
</feature>
<evidence type="ECO:0000256" key="4">
    <source>
        <dbReference type="ARBA" id="ARBA00023136"/>
    </source>
</evidence>
<gene>
    <name evidence="6" type="ORF">AWC23_20750</name>
</gene>
<evidence type="ECO:0000256" key="2">
    <source>
        <dbReference type="ARBA" id="ARBA00022692"/>
    </source>
</evidence>
<dbReference type="GO" id="GO:0005886">
    <property type="term" value="C:plasma membrane"/>
    <property type="evidence" value="ECO:0007669"/>
    <property type="project" value="TreeGrafter"/>
</dbReference>
<dbReference type="RefSeq" id="WP_085257408.1">
    <property type="nucleotide sequence ID" value="NZ_AP022573.1"/>
</dbReference>
<keyword evidence="7" id="KW-1185">Reference proteome</keyword>
<keyword evidence="4 5" id="KW-0472">Membrane</keyword>
<evidence type="ECO:0000313" key="7">
    <source>
        <dbReference type="Proteomes" id="UP000193387"/>
    </source>
</evidence>
<comment type="caution">
    <text evidence="6">The sequence shown here is derived from an EMBL/GenBank/DDBJ whole genome shotgun (WGS) entry which is preliminary data.</text>
</comment>
<reference evidence="6 7" key="1">
    <citation type="submission" date="2016-01" db="EMBL/GenBank/DDBJ databases">
        <title>The new phylogeny of the genus Mycobacterium.</title>
        <authorList>
            <person name="Tarcisio F."/>
            <person name="Conor M."/>
            <person name="Antonella G."/>
            <person name="Elisabetta G."/>
            <person name="Giulia F.S."/>
            <person name="Sara T."/>
            <person name="Anna F."/>
            <person name="Clotilde B."/>
            <person name="Roberto B."/>
            <person name="Veronica D.S."/>
            <person name="Fabio R."/>
            <person name="Monica P."/>
            <person name="Olivier J."/>
            <person name="Enrico T."/>
            <person name="Nicola S."/>
        </authorList>
    </citation>
    <scope>NUCLEOTIDE SEQUENCE [LARGE SCALE GENOMIC DNA]</scope>
    <source>
        <strain evidence="6 7">DSM 44616</strain>
    </source>
</reference>
<evidence type="ECO:0000256" key="3">
    <source>
        <dbReference type="ARBA" id="ARBA00022989"/>
    </source>
</evidence>
<dbReference type="CDD" id="cd16914">
    <property type="entry name" value="EcfT"/>
    <property type="match status" value="1"/>
</dbReference>
<dbReference type="Proteomes" id="UP000193387">
    <property type="component" value="Unassembled WGS sequence"/>
</dbReference>
<name>A0AAJ3TV81_9MYCO</name>
<sequence>MTTASSTSSPSHGQTRRNPRPVVVLVPIPGTSPIHDLWAGTKLLAVFGFSVLLTFYPGWVAIGLVAALVLAAARIAHIPRGALPSVPRWLWVILALGGITAALAGGTPKVSVGGFELGLGGGLNFLRITALSIVLLGLGAMVSWTTNVAEIGPAMASLGRPLRRLRIPVDEWAVALALALRAFPMLIDEFQVLSAARRLRPKRIPRGRKARRRRHALELIDLLSAAITVTLRRADEMGDAITARGGTGQISANPARPRLADWVALAIVLAVSGAAVALETLLRTTQ</sequence>
<dbReference type="AlphaFoldDB" id="A0AAJ3TV81"/>
<dbReference type="PANTHER" id="PTHR33514:SF13">
    <property type="entry name" value="PROTEIN ABCI12, CHLOROPLASTIC"/>
    <property type="match status" value="1"/>
</dbReference>
<evidence type="ECO:0000256" key="5">
    <source>
        <dbReference type="SAM" id="Phobius"/>
    </source>
</evidence>
<dbReference type="EMBL" id="LQPR01000050">
    <property type="protein sequence ID" value="ORW68750.1"/>
    <property type="molecule type" value="Genomic_DNA"/>
</dbReference>
<comment type="subcellular location">
    <subcellularLocation>
        <location evidence="1">Membrane</location>
        <topology evidence="1">Multi-pass membrane protein</topology>
    </subcellularLocation>
</comment>
<keyword evidence="3 5" id="KW-1133">Transmembrane helix</keyword>
<protein>
    <recommendedName>
        <fullName evidence="8">Energy-coupling factor transporter transmembrane protein EcfT</fullName>
    </recommendedName>
</protein>
<feature type="transmembrane region" description="Helical" evidence="5">
    <location>
        <begin position="125"/>
        <end position="145"/>
    </location>
</feature>
<proteinExistence type="predicted"/>
<accession>A0AAJ3TV81</accession>
<evidence type="ECO:0000313" key="6">
    <source>
        <dbReference type="EMBL" id="ORW68750.1"/>
    </source>
</evidence>
<dbReference type="Pfam" id="PF02361">
    <property type="entry name" value="CbiQ"/>
    <property type="match status" value="1"/>
</dbReference>
<dbReference type="InterPro" id="IPR003339">
    <property type="entry name" value="ABC/ECF_trnsptr_transmembrane"/>
</dbReference>
<dbReference type="PANTHER" id="PTHR33514">
    <property type="entry name" value="PROTEIN ABCI12, CHLOROPLASTIC"/>
    <property type="match status" value="1"/>
</dbReference>